<accession>R4KPM5</accession>
<proteinExistence type="predicted"/>
<protein>
    <submittedName>
        <fullName evidence="1">Uncharacterized protein</fullName>
    </submittedName>
</protein>
<dbReference type="KEGG" id="dgi:Desgi_2177"/>
<dbReference type="RefSeq" id="WP_006522035.1">
    <property type="nucleotide sequence ID" value="NC_021184.1"/>
</dbReference>
<dbReference type="Proteomes" id="UP000013520">
    <property type="component" value="Chromosome"/>
</dbReference>
<organism evidence="1 2">
    <name type="scientific">Desulfoscipio gibsoniae DSM 7213</name>
    <dbReference type="NCBI Taxonomy" id="767817"/>
    <lineage>
        <taxon>Bacteria</taxon>
        <taxon>Bacillati</taxon>
        <taxon>Bacillota</taxon>
        <taxon>Clostridia</taxon>
        <taxon>Eubacteriales</taxon>
        <taxon>Desulfallaceae</taxon>
        <taxon>Desulfoscipio</taxon>
    </lineage>
</organism>
<evidence type="ECO:0000313" key="2">
    <source>
        <dbReference type="Proteomes" id="UP000013520"/>
    </source>
</evidence>
<sequence>MQKKLDIIFLNPEKGGIQLPKSEKKFHKETTVITPGIDVNNKKDNIGKNKTKTTVFNDEETRNI</sequence>
<keyword evidence="2" id="KW-1185">Reference proteome</keyword>
<gene>
    <name evidence="1" type="ORF">Desgi_2177</name>
</gene>
<evidence type="ECO:0000313" key="1">
    <source>
        <dbReference type="EMBL" id="AGL01606.1"/>
    </source>
</evidence>
<dbReference type="AlphaFoldDB" id="R4KPM5"/>
<dbReference type="HOGENOM" id="CLU_2860373_0_0_9"/>
<reference evidence="1 2" key="1">
    <citation type="submission" date="2012-01" db="EMBL/GenBank/DDBJ databases">
        <title>Complete sequence of Desulfotomaculum gibsoniae DSM 7213.</title>
        <authorList>
            <consortium name="US DOE Joint Genome Institute"/>
            <person name="Lucas S."/>
            <person name="Han J."/>
            <person name="Lapidus A."/>
            <person name="Cheng J.-F."/>
            <person name="Goodwin L."/>
            <person name="Pitluck S."/>
            <person name="Peters L."/>
            <person name="Ovchinnikova G."/>
            <person name="Teshima H."/>
            <person name="Detter J.C."/>
            <person name="Han C."/>
            <person name="Tapia R."/>
            <person name="Land M."/>
            <person name="Hauser L."/>
            <person name="Kyrpides N."/>
            <person name="Ivanova N."/>
            <person name="Pagani I."/>
            <person name="Parshina S."/>
            <person name="Plugge C."/>
            <person name="Muyzer G."/>
            <person name="Kuever J."/>
            <person name="Ivanova A."/>
            <person name="Nazina T."/>
            <person name="Klenk H.-P."/>
            <person name="Brambilla E."/>
            <person name="Spring S."/>
            <person name="Stams A.F."/>
            <person name="Woyke T."/>
        </authorList>
    </citation>
    <scope>NUCLEOTIDE SEQUENCE [LARGE SCALE GENOMIC DNA]</scope>
    <source>
        <strain evidence="1 2">DSM 7213</strain>
    </source>
</reference>
<name>R4KPM5_9FIRM</name>
<dbReference type="EMBL" id="CP003273">
    <property type="protein sequence ID" value="AGL01606.1"/>
    <property type="molecule type" value="Genomic_DNA"/>
</dbReference>